<dbReference type="PRINTS" id="PR00981">
    <property type="entry name" value="TRNASYNTHSER"/>
</dbReference>
<accession>A0A1F7HJV1</accession>
<dbReference type="AlphaFoldDB" id="A0A1F7HJV1"/>
<dbReference type="PANTHER" id="PTHR11778">
    <property type="entry name" value="SERYL-TRNA SYNTHETASE"/>
    <property type="match status" value="1"/>
</dbReference>
<dbReference type="EC" id="6.1.1.11" evidence="1 7"/>
<dbReference type="SUPFAM" id="SSF46589">
    <property type="entry name" value="tRNA-binding arm"/>
    <property type="match status" value="1"/>
</dbReference>
<evidence type="ECO:0000256" key="10">
    <source>
        <dbReference type="SAM" id="Coils"/>
    </source>
</evidence>
<dbReference type="SUPFAM" id="SSF55681">
    <property type="entry name" value="Class II aaRS and biotin synthetases"/>
    <property type="match status" value="1"/>
</dbReference>
<protein>
    <recommendedName>
        <fullName evidence="1 7">Serine--tRNA ligase</fullName>
        <ecNumber evidence="1 7">6.1.1.11</ecNumber>
    </recommendedName>
</protein>
<keyword evidence="4 9" id="KW-0067">ATP-binding</keyword>
<evidence type="ECO:0000256" key="5">
    <source>
        <dbReference type="ARBA" id="ARBA00022917"/>
    </source>
</evidence>
<feature type="binding site" evidence="9">
    <location>
        <begin position="354"/>
        <end position="357"/>
    </location>
    <ligand>
        <name>ATP</name>
        <dbReference type="ChEBI" id="CHEBI:30616"/>
    </ligand>
</feature>
<evidence type="ECO:0000256" key="2">
    <source>
        <dbReference type="ARBA" id="ARBA00022598"/>
    </source>
</evidence>
<dbReference type="Gene3D" id="3.30.930.10">
    <property type="entry name" value="Bira Bifunctional Protein, Domain 2"/>
    <property type="match status" value="1"/>
</dbReference>
<dbReference type="NCBIfam" id="TIGR00414">
    <property type="entry name" value="serS"/>
    <property type="match status" value="1"/>
</dbReference>
<feature type="coiled-coil region" evidence="10">
    <location>
        <begin position="30"/>
        <end position="94"/>
    </location>
</feature>
<dbReference type="InterPro" id="IPR002317">
    <property type="entry name" value="Ser-tRNA-ligase_type_1"/>
</dbReference>
<proteinExistence type="predicted"/>
<name>A0A1F7HJV1_9BACT</name>
<gene>
    <name evidence="12" type="ORF">A3D08_03865</name>
</gene>
<evidence type="ECO:0000256" key="1">
    <source>
        <dbReference type="ARBA" id="ARBA00012840"/>
    </source>
</evidence>
<keyword evidence="10" id="KW-0175">Coiled coil</keyword>
<dbReference type="InterPro" id="IPR006195">
    <property type="entry name" value="aa-tRNA-synth_II"/>
</dbReference>
<keyword evidence="5" id="KW-0648">Protein biosynthesis</keyword>
<dbReference type="GO" id="GO:0006434">
    <property type="term" value="P:seryl-tRNA aminoacylation"/>
    <property type="evidence" value="ECO:0007669"/>
    <property type="project" value="UniProtKB-UniRule"/>
</dbReference>
<evidence type="ECO:0000256" key="8">
    <source>
        <dbReference type="PIRSR" id="PIRSR001529-1"/>
    </source>
</evidence>
<feature type="binding site" evidence="8">
    <location>
        <position position="290"/>
    </location>
    <ligand>
        <name>L-serine</name>
        <dbReference type="ChEBI" id="CHEBI:33384"/>
    </ligand>
</feature>
<feature type="domain" description="Aminoacyl-transfer RNA synthetases class-II family profile" evidence="11">
    <location>
        <begin position="186"/>
        <end position="414"/>
    </location>
</feature>
<dbReference type="Gene3D" id="1.10.287.40">
    <property type="entry name" value="Serine-tRNA synthetase, tRNA binding domain"/>
    <property type="match status" value="1"/>
</dbReference>
<dbReference type="PROSITE" id="PS50862">
    <property type="entry name" value="AA_TRNA_LIGASE_II"/>
    <property type="match status" value="1"/>
</dbReference>
<evidence type="ECO:0000256" key="3">
    <source>
        <dbReference type="ARBA" id="ARBA00022741"/>
    </source>
</evidence>
<dbReference type="Proteomes" id="UP000178098">
    <property type="component" value="Unassembled WGS sequence"/>
</dbReference>
<dbReference type="GO" id="GO:0005524">
    <property type="term" value="F:ATP binding"/>
    <property type="evidence" value="ECO:0007669"/>
    <property type="project" value="UniProtKB-KW"/>
</dbReference>
<keyword evidence="6" id="KW-0030">Aminoacyl-tRNA synthetase</keyword>
<feature type="site" description="Important for serine binding" evidence="8">
    <location>
        <position position="389"/>
    </location>
</feature>
<keyword evidence="2 12" id="KW-0436">Ligase</keyword>
<dbReference type="GO" id="GO:0005737">
    <property type="term" value="C:cytoplasm"/>
    <property type="evidence" value="ECO:0007669"/>
    <property type="project" value="UniProtKB-UniRule"/>
</dbReference>
<organism evidence="12 13">
    <name type="scientific">Candidatus Roizmanbacteria bacterium RIFCSPHIGHO2_02_FULL_43_11</name>
    <dbReference type="NCBI Taxonomy" id="1802043"/>
    <lineage>
        <taxon>Bacteria</taxon>
        <taxon>Candidatus Roizmaniibacteriota</taxon>
    </lineage>
</organism>
<dbReference type="GO" id="GO:0004828">
    <property type="term" value="F:serine-tRNA ligase activity"/>
    <property type="evidence" value="ECO:0007669"/>
    <property type="project" value="UniProtKB-UniRule"/>
</dbReference>
<dbReference type="EMBL" id="MFZT01000015">
    <property type="protein sequence ID" value="OGK31488.1"/>
    <property type="molecule type" value="Genomic_DNA"/>
</dbReference>
<comment type="caution">
    <text evidence="12">The sequence shown here is derived from an EMBL/GenBank/DDBJ whole genome shotgun (WGS) entry which is preliminary data.</text>
</comment>
<evidence type="ECO:0000259" key="11">
    <source>
        <dbReference type="PROSITE" id="PS50862"/>
    </source>
</evidence>
<dbReference type="InterPro" id="IPR045864">
    <property type="entry name" value="aa-tRNA-synth_II/BPL/LPL"/>
</dbReference>
<dbReference type="InterPro" id="IPR015866">
    <property type="entry name" value="Ser-tRNA-synth_1_N"/>
</dbReference>
<dbReference type="PIRSF" id="PIRSF001529">
    <property type="entry name" value="Ser-tRNA-synth_IIa"/>
    <property type="match status" value="1"/>
</dbReference>
<evidence type="ECO:0000256" key="6">
    <source>
        <dbReference type="ARBA" id="ARBA00023146"/>
    </source>
</evidence>
<dbReference type="Pfam" id="PF00587">
    <property type="entry name" value="tRNA-synt_2b"/>
    <property type="match status" value="1"/>
</dbReference>
<reference evidence="12 13" key="1">
    <citation type="journal article" date="2016" name="Nat. Commun.">
        <title>Thousands of microbial genomes shed light on interconnected biogeochemical processes in an aquifer system.</title>
        <authorList>
            <person name="Anantharaman K."/>
            <person name="Brown C.T."/>
            <person name="Hug L.A."/>
            <person name="Sharon I."/>
            <person name="Castelle C.J."/>
            <person name="Probst A.J."/>
            <person name="Thomas B.C."/>
            <person name="Singh A."/>
            <person name="Wilkins M.J."/>
            <person name="Karaoz U."/>
            <person name="Brodie E.L."/>
            <person name="Williams K.H."/>
            <person name="Hubbard S.S."/>
            <person name="Banfield J.F."/>
        </authorList>
    </citation>
    <scope>NUCLEOTIDE SEQUENCE [LARGE SCALE GENOMIC DNA]</scope>
</reference>
<dbReference type="InterPro" id="IPR010978">
    <property type="entry name" value="tRNA-bd_arm"/>
</dbReference>
<evidence type="ECO:0000256" key="4">
    <source>
        <dbReference type="ARBA" id="ARBA00022840"/>
    </source>
</evidence>
<evidence type="ECO:0000256" key="9">
    <source>
        <dbReference type="PIRSR" id="PIRSR001529-2"/>
    </source>
</evidence>
<dbReference type="InterPro" id="IPR042103">
    <property type="entry name" value="SerRS_1_N_sf"/>
</dbReference>
<keyword evidence="3" id="KW-0547">Nucleotide-binding</keyword>
<sequence>MLDINFIKEHKDEVIQAVKNKNKNVDVDQLLSLDDKRRKLIQEIQALREERNVLAKSQDRESAQKRGREIKDALKGLESTREEVEKKYNILMESLPNVTHPNMPIGQDESSNVVLRKWGEPSHFDFAVRDHIELGRMLDMIDIETAAHVSGNRFYYLKNAAVMLQWAIIQLVMHSLTNQTIVGDIARQVGNPSNRPFIPVLPPLMMKSQVMKMMDRLDPIDDRYYFEKDDLVLIGSAEHTLGPYYMNRVLAQKDLPIRMIGYSSAFRREAGSYGKDMKGILRVHHFDKLEMESFSTDEQGEAEQDMLVGIQEYFMQQLEIPYQVVDICSGDTGKPDYRQIDIEAWVPSQKKYRETHSADYMTDFQARRLNIRYKTARGKKKFVYMNDATAFAIGRILIALMENHQQADGSIRVPSALQKYTNFDTIKAS</sequence>
<evidence type="ECO:0000313" key="12">
    <source>
        <dbReference type="EMBL" id="OGK31488.1"/>
    </source>
</evidence>
<dbReference type="Pfam" id="PF02403">
    <property type="entry name" value="Seryl_tRNA_N"/>
    <property type="match status" value="1"/>
</dbReference>
<dbReference type="InterPro" id="IPR002314">
    <property type="entry name" value="aa-tRNA-synt_IIb"/>
</dbReference>
<feature type="binding site" evidence="9">
    <location>
        <begin position="267"/>
        <end position="269"/>
    </location>
    <ligand>
        <name>ATP</name>
        <dbReference type="ChEBI" id="CHEBI:30616"/>
    </ligand>
</feature>
<feature type="binding site" evidence="8">
    <location>
        <position position="267"/>
    </location>
    <ligand>
        <name>L-serine</name>
        <dbReference type="ChEBI" id="CHEBI:33384"/>
    </ligand>
</feature>
<feature type="binding site" evidence="9">
    <location>
        <begin position="283"/>
        <end position="286"/>
    </location>
    <ligand>
        <name>ATP</name>
        <dbReference type="ChEBI" id="CHEBI:30616"/>
    </ligand>
</feature>
<evidence type="ECO:0000313" key="13">
    <source>
        <dbReference type="Proteomes" id="UP000178098"/>
    </source>
</evidence>
<evidence type="ECO:0000256" key="7">
    <source>
        <dbReference type="NCBIfam" id="TIGR00414"/>
    </source>
</evidence>